<dbReference type="Proteomes" id="UP001162090">
    <property type="component" value="Chromosome 12"/>
</dbReference>
<evidence type="ECO:0000256" key="1">
    <source>
        <dbReference type="SAM" id="MobiDB-lite"/>
    </source>
</evidence>
<organism evidence="2 3">
    <name type="scientific">Saccharomyces uvarum</name>
    <name type="common">Yeast</name>
    <name type="synonym">Saccharomyces bayanus var. uvarum</name>
    <dbReference type="NCBI Taxonomy" id="230603"/>
    <lineage>
        <taxon>Eukaryota</taxon>
        <taxon>Fungi</taxon>
        <taxon>Dikarya</taxon>
        <taxon>Ascomycota</taxon>
        <taxon>Saccharomycotina</taxon>
        <taxon>Saccharomycetes</taxon>
        <taxon>Saccharomycetales</taxon>
        <taxon>Saccharomycetaceae</taxon>
        <taxon>Saccharomyces</taxon>
    </lineage>
</organism>
<feature type="compositionally biased region" description="Polar residues" evidence="1">
    <location>
        <begin position="117"/>
        <end position="129"/>
    </location>
</feature>
<feature type="region of interest" description="Disordered" evidence="1">
    <location>
        <begin position="113"/>
        <end position="132"/>
    </location>
</feature>
<sequence length="503" mass="55828">MLLDVDTNHSVMHGHEHRLIGSMRNDSASHSWTESSKVFYPKSFYATATNKKNNKLATASLNKTIASTTRTVSDQSYFCTSGGAPLDGPASSRSSRTPIKRKSFKRTRILKARADSEVSNENRSSIMTPSLSSVLSQVKKSNSAKTVLGDCPIHESLLTQSIKRKFSEETQSDCSSLGSSKDHPLTDSIADAADAQNPAIDDESQTEAEAPKIKILNMKDLDLFDDWEVKDLVDLFPPVYERHPQSLTELSLVPPPSDAKPRPTSVDFHIVNKTSGASRRKGKGKGKSTTENMIYENDLVELEQWPSTTSSSETKDAAAPNDLLLPNKRIRQKSLNTNFLKLYSIETSCKRKNILPEVEVDDHLLKQLTYSDIWSLEIKKEPKVSTRDIKIALITRKKLWSDMVHETRNDLFGDSTPWNLPFISTATTAPPAPDHEPANESATTDPKSSLVRVHSDVKPWFNNGGTMLKPCGKLSLGKVSNKTAAPIRDIQYVVKGWCDARFV</sequence>
<protein>
    <recommendedName>
        <fullName evidence="4">Gis3p</fullName>
    </recommendedName>
</protein>
<name>A0AA35J3C5_SACUV</name>
<evidence type="ECO:0000313" key="3">
    <source>
        <dbReference type="Proteomes" id="UP001162090"/>
    </source>
</evidence>
<accession>A0AA35J3C5</accession>
<evidence type="ECO:0008006" key="4">
    <source>
        <dbReference type="Google" id="ProtNLM"/>
    </source>
</evidence>
<gene>
    <name evidence="2" type="primary">SUVC12G1500</name>
    <name evidence="2" type="ORF">SUVC_12G1500</name>
</gene>
<dbReference type="EMBL" id="OX365923">
    <property type="protein sequence ID" value="CAI4046352.1"/>
    <property type="molecule type" value="Genomic_DNA"/>
</dbReference>
<reference evidence="2" key="1">
    <citation type="submission" date="2022-10" db="EMBL/GenBank/DDBJ databases">
        <authorList>
            <person name="Byrne P K."/>
        </authorList>
    </citation>
    <scope>NUCLEOTIDE SEQUENCE</scope>
    <source>
        <strain evidence="2">CBS7001</strain>
    </source>
</reference>
<evidence type="ECO:0000313" key="2">
    <source>
        <dbReference type="EMBL" id="CAI4046352.1"/>
    </source>
</evidence>
<feature type="region of interest" description="Disordered" evidence="1">
    <location>
        <begin position="424"/>
        <end position="449"/>
    </location>
</feature>
<dbReference type="AlphaFoldDB" id="A0AA35J3C5"/>
<proteinExistence type="predicted"/>